<dbReference type="Gene3D" id="2.130.10.10">
    <property type="entry name" value="YVTN repeat-like/Quinoprotein amine dehydrogenase"/>
    <property type="match status" value="1"/>
</dbReference>
<evidence type="ECO:0000313" key="7">
    <source>
        <dbReference type="EMBL" id="TGO59489.1"/>
    </source>
</evidence>
<sequence length="691" mass="76676">MNQNNNNNNNINNVWPSSKTNEIAMTKETLTSDKVNYIIWKIRREKIRKGKERKGKGKKDEDEDEDDIFKILIQSFPNYLGWGNYCYEGAARHLSKEWDVQQPDLLPFAPHVGKHALVSVLNKGLLYDAYNREASRAFRQHQGRSQDVSDSEIPMGVFGPLEIANRTIPIITSPQEPLNNNEDLEIARKHQLEEESNSNSNGPPGKKPRLTNGYENGISNGTTNGNGSSNYYDSASTPMEIDVDQNGDGHAYPSPEQLPSPVTATIGPERGTQSEKVTNLKTETLYLDLLDDNVSKSTILYRCEWNPKLPNLLAAGGTDSLARMWDLSSTVADHINGTNNPNASGMNTNGIVPPCIPLLQPLAPQPTMVNEVTWSSDGNHILVSSEEPDGTATVTVWTAKGQLLHTSSPMEGPVVSLKWNFSNTLFLTVSPITLKGLSTPASTLTVTSMADFTTIQHTIPSMPIFESPLEGLWMSDEDFMAYGNEFLQIFRFADGKIKYLTKYEHRDDHRVTHATFDRESKLLATGSQSGMIDIWDEKGRSRTFNAHTGPITSLEWQPLPPSDSENESSESNERLLASSSEDGAVSIWNAKSLEPKQKCSMTIDSTSVFKVKFTPDGAFIAGATSDRVFIWKVDDAYFPRATWNRPPGNGWQTPQSTESNGEDEHALSWDAHGQKLAYGCNSVLAIINFKR</sequence>
<feature type="compositionally biased region" description="Low complexity" evidence="6">
    <location>
        <begin position="216"/>
        <end position="230"/>
    </location>
</feature>
<evidence type="ECO:0000256" key="1">
    <source>
        <dbReference type="ARBA" id="ARBA00004123"/>
    </source>
</evidence>
<feature type="region of interest" description="Disordered" evidence="6">
    <location>
        <begin position="642"/>
        <end position="664"/>
    </location>
</feature>
<evidence type="ECO:0000313" key="8">
    <source>
        <dbReference type="Proteomes" id="UP000297527"/>
    </source>
</evidence>
<dbReference type="InterPro" id="IPR036322">
    <property type="entry name" value="WD40_repeat_dom_sf"/>
</dbReference>
<dbReference type="AlphaFoldDB" id="A0A4Z1ICX4"/>
<keyword evidence="8" id="KW-1185">Reference proteome</keyword>
<comment type="caution">
    <text evidence="7">The sequence shown here is derived from an EMBL/GenBank/DDBJ whole genome shotgun (WGS) entry which is preliminary data.</text>
</comment>
<dbReference type="PANTHER" id="PTHR22846">
    <property type="entry name" value="WD40 REPEAT PROTEIN"/>
    <property type="match status" value="1"/>
</dbReference>
<evidence type="ECO:0000256" key="5">
    <source>
        <dbReference type="PROSITE-ProRule" id="PRU00221"/>
    </source>
</evidence>
<dbReference type="PANTHER" id="PTHR22846:SF2">
    <property type="entry name" value="F-BOX-LIKE_WD REPEAT-CONTAINING PROTEIN EBI"/>
    <property type="match status" value="1"/>
</dbReference>
<dbReference type="PROSITE" id="PS50082">
    <property type="entry name" value="WD_REPEATS_2"/>
    <property type="match status" value="2"/>
</dbReference>
<dbReference type="PROSITE" id="PS00678">
    <property type="entry name" value="WD_REPEATS_1"/>
    <property type="match status" value="2"/>
</dbReference>
<dbReference type="Proteomes" id="UP000297527">
    <property type="component" value="Unassembled WGS sequence"/>
</dbReference>
<gene>
    <name evidence="7" type="ORF">BCON_0044g00330</name>
</gene>
<dbReference type="InterPro" id="IPR001680">
    <property type="entry name" value="WD40_rpt"/>
</dbReference>
<keyword evidence="4" id="KW-0539">Nucleus</keyword>
<name>A0A4Z1ICX4_9HELO</name>
<accession>A0A4Z1ICX4</accession>
<evidence type="ECO:0000256" key="6">
    <source>
        <dbReference type="SAM" id="MobiDB-lite"/>
    </source>
</evidence>
<reference evidence="7 8" key="1">
    <citation type="submission" date="2017-12" db="EMBL/GenBank/DDBJ databases">
        <title>Comparative genomics of Botrytis spp.</title>
        <authorList>
            <person name="Valero-Jimenez C.A."/>
            <person name="Tapia P."/>
            <person name="Veloso J."/>
            <person name="Silva-Moreno E."/>
            <person name="Staats M."/>
            <person name="Valdes J.H."/>
            <person name="Van Kan J.A.L."/>
        </authorList>
    </citation>
    <scope>NUCLEOTIDE SEQUENCE [LARGE SCALE GENOMIC DNA]</scope>
    <source>
        <strain evidence="7 8">MUCL11595</strain>
    </source>
</reference>
<dbReference type="InterPro" id="IPR015943">
    <property type="entry name" value="WD40/YVTN_repeat-like_dom_sf"/>
</dbReference>
<proteinExistence type="predicted"/>
<evidence type="ECO:0000256" key="4">
    <source>
        <dbReference type="ARBA" id="ARBA00023242"/>
    </source>
</evidence>
<feature type="region of interest" description="Disordered" evidence="6">
    <location>
        <begin position="551"/>
        <end position="578"/>
    </location>
</feature>
<feature type="region of interest" description="Disordered" evidence="6">
    <location>
        <begin position="191"/>
        <end position="274"/>
    </location>
</feature>
<dbReference type="SMART" id="SM00320">
    <property type="entry name" value="WD40"/>
    <property type="match status" value="5"/>
</dbReference>
<keyword evidence="3" id="KW-0677">Repeat</keyword>
<comment type="subcellular location">
    <subcellularLocation>
        <location evidence="1">Nucleus</location>
    </subcellularLocation>
</comment>
<dbReference type="GO" id="GO:0006357">
    <property type="term" value="P:regulation of transcription by RNA polymerase II"/>
    <property type="evidence" value="ECO:0007669"/>
    <property type="project" value="TreeGrafter"/>
</dbReference>
<organism evidence="7 8">
    <name type="scientific">Botryotinia convoluta</name>
    <dbReference type="NCBI Taxonomy" id="54673"/>
    <lineage>
        <taxon>Eukaryota</taxon>
        <taxon>Fungi</taxon>
        <taxon>Dikarya</taxon>
        <taxon>Ascomycota</taxon>
        <taxon>Pezizomycotina</taxon>
        <taxon>Leotiomycetes</taxon>
        <taxon>Helotiales</taxon>
        <taxon>Sclerotiniaceae</taxon>
        <taxon>Botryotinia</taxon>
    </lineage>
</organism>
<keyword evidence="2 5" id="KW-0853">WD repeat</keyword>
<dbReference type="GO" id="GO:0003714">
    <property type="term" value="F:transcription corepressor activity"/>
    <property type="evidence" value="ECO:0007669"/>
    <property type="project" value="InterPro"/>
</dbReference>
<feature type="repeat" description="WD" evidence="5">
    <location>
        <begin position="572"/>
        <end position="598"/>
    </location>
</feature>
<dbReference type="EMBL" id="PQXN01000044">
    <property type="protein sequence ID" value="TGO59489.1"/>
    <property type="molecule type" value="Genomic_DNA"/>
</dbReference>
<evidence type="ECO:0000256" key="3">
    <source>
        <dbReference type="ARBA" id="ARBA00022737"/>
    </source>
</evidence>
<dbReference type="SUPFAM" id="SSF50978">
    <property type="entry name" value="WD40 repeat-like"/>
    <property type="match status" value="1"/>
</dbReference>
<dbReference type="OrthoDB" id="1367865at2759"/>
<dbReference type="InterPro" id="IPR045183">
    <property type="entry name" value="Ebi-like"/>
</dbReference>
<feature type="compositionally biased region" description="Polar residues" evidence="6">
    <location>
        <begin position="650"/>
        <end position="659"/>
    </location>
</feature>
<dbReference type="Gene3D" id="1.20.960.30">
    <property type="match status" value="1"/>
</dbReference>
<protein>
    <submittedName>
        <fullName evidence="7">Uncharacterized protein</fullName>
    </submittedName>
</protein>
<dbReference type="GO" id="GO:0034967">
    <property type="term" value="C:Set3 complex"/>
    <property type="evidence" value="ECO:0007669"/>
    <property type="project" value="TreeGrafter"/>
</dbReference>
<dbReference type="InterPro" id="IPR019775">
    <property type="entry name" value="WD40_repeat_CS"/>
</dbReference>
<feature type="repeat" description="WD" evidence="5">
    <location>
        <begin position="504"/>
        <end position="536"/>
    </location>
</feature>
<evidence type="ECO:0000256" key="2">
    <source>
        <dbReference type="ARBA" id="ARBA00022574"/>
    </source>
</evidence>
<dbReference type="Pfam" id="PF00400">
    <property type="entry name" value="WD40"/>
    <property type="match status" value="2"/>
</dbReference>